<organism evidence="10 11">
    <name type="scientific">Zymoseptoria tritici (strain ST99CH_3D7)</name>
    <dbReference type="NCBI Taxonomy" id="1276538"/>
    <lineage>
        <taxon>Eukaryota</taxon>
        <taxon>Fungi</taxon>
        <taxon>Dikarya</taxon>
        <taxon>Ascomycota</taxon>
        <taxon>Pezizomycotina</taxon>
        <taxon>Dothideomycetes</taxon>
        <taxon>Dothideomycetidae</taxon>
        <taxon>Mycosphaerellales</taxon>
        <taxon>Mycosphaerellaceae</taxon>
        <taxon>Zymoseptoria</taxon>
    </lineage>
</organism>
<dbReference type="FunFam" id="1.20.1160.11:FF:000001">
    <property type="entry name" value="Paired amphipathic helix protein Sin3"/>
    <property type="match status" value="1"/>
</dbReference>
<keyword evidence="4" id="KW-0805">Transcription regulation</keyword>
<dbReference type="SUPFAM" id="SSF47762">
    <property type="entry name" value="PAH2 domain"/>
    <property type="match status" value="3"/>
</dbReference>
<dbReference type="STRING" id="1276538.A0A1X7RSB9"/>
<dbReference type="Pfam" id="PF08295">
    <property type="entry name" value="Sin3_corepress"/>
    <property type="match status" value="1"/>
</dbReference>
<gene>
    <name evidence="10" type="ORF">ZT3D7_G5486</name>
</gene>
<dbReference type="PANTHER" id="PTHR12346">
    <property type="entry name" value="SIN3B-RELATED"/>
    <property type="match status" value="1"/>
</dbReference>
<keyword evidence="6 7" id="KW-0539">Nucleus</keyword>
<feature type="region of interest" description="Disordered" evidence="8">
    <location>
        <begin position="581"/>
        <end position="668"/>
    </location>
</feature>
<feature type="compositionally biased region" description="Low complexity" evidence="8">
    <location>
        <begin position="19"/>
        <end position="29"/>
    </location>
</feature>
<dbReference type="FunFam" id="1.20.1160.11:FF:000003">
    <property type="entry name" value="Paired amphipathic helix SIN3-like protein"/>
    <property type="match status" value="1"/>
</dbReference>
<evidence type="ECO:0000313" key="11">
    <source>
        <dbReference type="Proteomes" id="UP000215127"/>
    </source>
</evidence>
<dbReference type="InterPro" id="IPR003822">
    <property type="entry name" value="PAH"/>
</dbReference>
<dbReference type="Proteomes" id="UP000215127">
    <property type="component" value="Chromosome 4"/>
</dbReference>
<evidence type="ECO:0000256" key="7">
    <source>
        <dbReference type="PROSITE-ProRule" id="PRU00810"/>
    </source>
</evidence>
<dbReference type="GO" id="GO:0033698">
    <property type="term" value="C:Rpd3L complex"/>
    <property type="evidence" value="ECO:0007669"/>
    <property type="project" value="UniProtKB-ARBA"/>
</dbReference>
<dbReference type="GO" id="GO:0003714">
    <property type="term" value="F:transcription corepressor activity"/>
    <property type="evidence" value="ECO:0007669"/>
    <property type="project" value="InterPro"/>
</dbReference>
<sequence>MDPGPHRNWPHPPGGSSHGGNNEQQSQSQPPRPGGSYGLGTSQHHQSPPSGSGSSLPPPGAPFPSFHQPAHNLASLAGISQSSPRQPVPHSQGPPPNDNFSLPGITQATGQSDRERERAQEAEQYTHIKEEEGRRNRERMEQAPQHQSQPGPPPHLHQPVALGPRTVHGPNGLLSNPGLGGQPQHPHLPLGAPSGPANIFAGGPVQPNQGQQMPGLLGPYGAPAQGTPQHPQQQHTPQQQTPQGGPQAQGQGPGQQPILNDALSYLDQVKVQFADHPDVYNRFLDIMKDFKSGAIDTPGVIGRVSTLFAGNPQLIQGFNTFLPPGYRIECGADDDPNAIRVTTPMGTTVSSLPQPRPLSQQGLPESSRPANGTFTPQPGGQGAQMMFSPSGRPLGPVAPNQPQHLSPLEATRQQQEQQAMHQQEQRGVNSLQSAVSAAAGGAGLRAGVSPRATPMPDQDASAMIDASQAGMEKRGPVEFNHAISYVNKIKNRFSAHPDIYKQFLEILQTYQRESKPIQDVYGQVTHLFKTAPDLLEDFKQFLPESAAQAKAAERARQEAENNVLISNVRGEGGGGGIYGSPVMSREAHMGTPGGTGRGLPPVGNFAPTPASKDNKRKRDQRQGTAGSIPDGVAGPAANKAQFPGQPGKRAKPNHTVAKGPIEPPPSSPTLIPALPAPIEPTTTSAATSEELSFFDKAKKAIGNKNTMNEFLKLCNLFSQDLIDRTVLVHRARFFIGANADLMKWFQEWVGYDERDIVVENKPRVPSGRVMLSNCRGLGPSYRLLPKRERQKPCSGRDELCNSVLNDEWASHPTWASEDSGFIAHRKNLHEEGLHRIEEERHDYDFNIETCSRTIQLMEPIATQLRRMDDHSQRTYTLPPGLGGQSETIYKRVIMKLYARERGAEVIQSLHERPYQVIPVLLNRLKERLESWKMAQREWEKVWREQTQKMFWKSLDHQAASAKQNDRRQFQLKTLQGEIQVRYEEMKRAGNANPALLRQPQMEFTVDDIDVLYDTTYLVLSHVEATLATDQPKLFNFIRDFVPLFFGLDAENFRDKMHGRFDRSPNSEMVDDDASGAEDSASMKSRKTGPKNSMLRAALTGRKMQRKDREDSNASGSRASTPDVGSNADEEPSVDATMDDAEERGELATGRWMDHPTTNNDDKKTRRNVNPHEPQVRTLYRCWANTPIYCFVRLFVMLYERLYKLKISEAGVREAVKNANRVKPAVELGIIDKLPGDFFPDVSEGANYYTQMLQKFDEVVKGELEFVEVEEALRRFYLQSGYPLYPFEKIVNTLARDAIMVMNSDSKDKSAEVYALFRKDRQKETSTAQQQTDYRKSVEKMVKDAELYRIDFDGLANKVLISLHKKDDPIADDGLSVLDRENKWRYYVASYTSVDNTDGINFNHVHYPFRMSNIRSFGLDPRSETFPPQVADESARSSVEAKARFLEVKNEERLQLRIAVGNYKAFFQKDTFESWFVPGMEGREGGEKGVESAELAAGERDEVVKDRFVNYNSAMEGVAREGVDAANESWRGLVEKGVEGVVADGEKMDVD</sequence>
<dbReference type="PROSITE" id="PS51477">
    <property type="entry name" value="PAH"/>
    <property type="match status" value="2"/>
</dbReference>
<protein>
    <recommendedName>
        <fullName evidence="9">Histone deacetylase interacting domain-containing protein</fullName>
    </recommendedName>
</protein>
<dbReference type="InterPro" id="IPR013194">
    <property type="entry name" value="HDAC_interact_dom"/>
</dbReference>
<feature type="region of interest" description="Disordered" evidence="8">
    <location>
        <begin position="1"/>
        <end position="258"/>
    </location>
</feature>
<feature type="compositionally biased region" description="Polar residues" evidence="8">
    <location>
        <begin position="346"/>
        <end position="378"/>
    </location>
</feature>
<feature type="compositionally biased region" description="Basic and acidic residues" evidence="8">
    <location>
        <begin position="112"/>
        <end position="141"/>
    </location>
</feature>
<evidence type="ECO:0000256" key="8">
    <source>
        <dbReference type="SAM" id="MobiDB-lite"/>
    </source>
</evidence>
<evidence type="ECO:0000256" key="4">
    <source>
        <dbReference type="ARBA" id="ARBA00023015"/>
    </source>
</evidence>
<feature type="domain" description="Histone deacetylase interacting" evidence="9">
    <location>
        <begin position="773"/>
        <end position="874"/>
    </location>
</feature>
<evidence type="ECO:0000256" key="1">
    <source>
        <dbReference type="ARBA" id="ARBA00004123"/>
    </source>
</evidence>
<feature type="region of interest" description="Disordered" evidence="8">
    <location>
        <begin position="1058"/>
        <end position="1169"/>
    </location>
</feature>
<keyword evidence="11" id="KW-1185">Reference proteome</keyword>
<evidence type="ECO:0000256" key="2">
    <source>
        <dbReference type="ARBA" id="ARBA00022491"/>
    </source>
</evidence>
<reference evidence="10 11" key="1">
    <citation type="submission" date="2016-06" db="EMBL/GenBank/DDBJ databases">
        <authorList>
            <person name="Kjaerup R.B."/>
            <person name="Dalgaard T.S."/>
            <person name="Juul-Madsen H.R."/>
        </authorList>
    </citation>
    <scope>NUCLEOTIDE SEQUENCE [LARGE SCALE GENOMIC DNA]</scope>
</reference>
<dbReference type="Pfam" id="PF02671">
    <property type="entry name" value="PAH"/>
    <property type="match status" value="3"/>
</dbReference>
<feature type="region of interest" description="Disordered" evidence="8">
    <location>
        <begin position="346"/>
        <end position="434"/>
    </location>
</feature>
<dbReference type="InterPro" id="IPR036600">
    <property type="entry name" value="PAH_sf"/>
</dbReference>
<evidence type="ECO:0000256" key="5">
    <source>
        <dbReference type="ARBA" id="ARBA00023163"/>
    </source>
</evidence>
<feature type="compositionally biased region" description="Low complexity" evidence="8">
    <location>
        <begin position="42"/>
        <end position="55"/>
    </location>
</feature>
<dbReference type="GO" id="GO:0010628">
    <property type="term" value="P:positive regulation of gene expression"/>
    <property type="evidence" value="ECO:0007669"/>
    <property type="project" value="UniProtKB-ARBA"/>
</dbReference>
<feature type="compositionally biased region" description="Low complexity" evidence="8">
    <location>
        <begin position="413"/>
        <end position="422"/>
    </location>
</feature>
<feature type="compositionally biased region" description="Acidic residues" evidence="8">
    <location>
        <begin position="1127"/>
        <end position="1142"/>
    </location>
</feature>
<dbReference type="SMART" id="SM00761">
    <property type="entry name" value="HDAC_interact"/>
    <property type="match status" value="1"/>
</dbReference>
<keyword evidence="2" id="KW-0678">Repressor</keyword>
<dbReference type="GO" id="GO:0000122">
    <property type="term" value="P:negative regulation of transcription by RNA polymerase II"/>
    <property type="evidence" value="ECO:0007669"/>
    <property type="project" value="TreeGrafter"/>
</dbReference>
<dbReference type="Gene3D" id="1.20.1160.11">
    <property type="entry name" value="Paired amphipathic helix"/>
    <property type="match status" value="3"/>
</dbReference>
<evidence type="ECO:0000313" key="10">
    <source>
        <dbReference type="EMBL" id="SMQ50333.1"/>
    </source>
</evidence>
<dbReference type="FunFam" id="1.20.1160.11:FF:000002">
    <property type="entry name" value="Paired amphipathic helix protein SIN3"/>
    <property type="match status" value="1"/>
</dbReference>
<dbReference type="Pfam" id="PF16879">
    <property type="entry name" value="Sin3a_C"/>
    <property type="match status" value="1"/>
</dbReference>
<comment type="subcellular location">
    <subcellularLocation>
        <location evidence="1 7">Nucleus</location>
    </subcellularLocation>
</comment>
<keyword evidence="5" id="KW-0804">Transcription</keyword>
<feature type="compositionally biased region" description="Low complexity" evidence="8">
    <location>
        <begin position="221"/>
        <end position="257"/>
    </location>
</feature>
<dbReference type="PANTHER" id="PTHR12346:SF0">
    <property type="entry name" value="SIN3A, ISOFORM G"/>
    <property type="match status" value="1"/>
</dbReference>
<evidence type="ECO:0000256" key="6">
    <source>
        <dbReference type="ARBA" id="ARBA00023242"/>
    </source>
</evidence>
<name>A0A1X7RSB9_ZYMT9</name>
<proteinExistence type="predicted"/>
<evidence type="ECO:0000259" key="9">
    <source>
        <dbReference type="SMART" id="SM00761"/>
    </source>
</evidence>
<dbReference type="InterPro" id="IPR039774">
    <property type="entry name" value="Sin3-like"/>
</dbReference>
<evidence type="ECO:0000256" key="3">
    <source>
        <dbReference type="ARBA" id="ARBA00022737"/>
    </source>
</evidence>
<keyword evidence="3" id="KW-0677">Repeat</keyword>
<dbReference type="EMBL" id="LT853695">
    <property type="protein sequence ID" value="SMQ50333.1"/>
    <property type="molecule type" value="Genomic_DNA"/>
</dbReference>
<feature type="compositionally biased region" description="Polar residues" evidence="8">
    <location>
        <begin position="1112"/>
        <end position="1123"/>
    </location>
</feature>
<feature type="compositionally biased region" description="Polar residues" evidence="8">
    <location>
        <begin position="98"/>
        <end position="111"/>
    </location>
</feature>
<dbReference type="InterPro" id="IPR031693">
    <property type="entry name" value="Sin3_C"/>
</dbReference>
<accession>A0A1X7RSB9</accession>